<comment type="caution">
    <text evidence="3">The sequence shown here is derived from an EMBL/GenBank/DDBJ whole genome shotgun (WGS) entry which is preliminary data.</text>
</comment>
<dbReference type="InterPro" id="IPR027417">
    <property type="entry name" value="P-loop_NTPase"/>
</dbReference>
<keyword evidence="1" id="KW-0813">Transport</keyword>
<protein>
    <submittedName>
        <fullName evidence="3">Putative ABC transporter</fullName>
    </submittedName>
</protein>
<dbReference type="GO" id="GO:0005524">
    <property type="term" value="F:ATP binding"/>
    <property type="evidence" value="ECO:0007669"/>
    <property type="project" value="InterPro"/>
</dbReference>
<evidence type="ECO:0000313" key="4">
    <source>
        <dbReference type="Proteomes" id="UP000034653"/>
    </source>
</evidence>
<proteinExistence type="predicted"/>
<dbReference type="InterPro" id="IPR050166">
    <property type="entry name" value="ABC_transporter_ATP-bind"/>
</dbReference>
<organism evidence="3 4">
    <name type="scientific">Candidatus Woesebacteria bacterium GW2011_GWA1_45_8</name>
    <dbReference type="NCBI Taxonomy" id="1618559"/>
    <lineage>
        <taxon>Bacteria</taxon>
        <taxon>Candidatus Woeseibacteriota</taxon>
    </lineage>
</organism>
<name>A0A0G1MVA7_9BACT</name>
<dbReference type="GO" id="GO:0016887">
    <property type="term" value="F:ATP hydrolysis activity"/>
    <property type="evidence" value="ECO:0007669"/>
    <property type="project" value="InterPro"/>
</dbReference>
<dbReference type="Proteomes" id="UP000034653">
    <property type="component" value="Unassembled WGS sequence"/>
</dbReference>
<evidence type="ECO:0000256" key="1">
    <source>
        <dbReference type="ARBA" id="ARBA00022448"/>
    </source>
</evidence>
<dbReference type="PANTHER" id="PTHR42788">
    <property type="entry name" value="TAURINE IMPORT ATP-BINDING PROTEIN-RELATED"/>
    <property type="match status" value="1"/>
</dbReference>
<dbReference type="SUPFAM" id="SSF52540">
    <property type="entry name" value="P-loop containing nucleoside triphosphate hydrolases"/>
    <property type="match status" value="1"/>
</dbReference>
<dbReference type="Gene3D" id="3.40.50.300">
    <property type="entry name" value="P-loop containing nucleotide triphosphate hydrolases"/>
    <property type="match status" value="1"/>
</dbReference>
<accession>A0A0G1MVA7</accession>
<dbReference type="PANTHER" id="PTHR42788:SF13">
    <property type="entry name" value="ALIPHATIC SULFONATES IMPORT ATP-BINDING PROTEIN SSUB"/>
    <property type="match status" value="1"/>
</dbReference>
<evidence type="ECO:0000259" key="2">
    <source>
        <dbReference type="Pfam" id="PF00005"/>
    </source>
</evidence>
<feature type="non-terminal residue" evidence="3">
    <location>
        <position position="51"/>
    </location>
</feature>
<dbReference type="AlphaFoldDB" id="A0A0G1MVA7"/>
<gene>
    <name evidence="3" type="ORF">UX19_C0005G0001</name>
</gene>
<dbReference type="Pfam" id="PF00005">
    <property type="entry name" value="ABC_tran"/>
    <property type="match status" value="1"/>
</dbReference>
<evidence type="ECO:0000313" key="3">
    <source>
        <dbReference type="EMBL" id="KKU12169.1"/>
    </source>
</evidence>
<reference evidence="3 4" key="1">
    <citation type="journal article" date="2015" name="Nature">
        <title>rRNA introns, odd ribosomes, and small enigmatic genomes across a large radiation of phyla.</title>
        <authorList>
            <person name="Brown C.T."/>
            <person name="Hug L.A."/>
            <person name="Thomas B.C."/>
            <person name="Sharon I."/>
            <person name="Castelle C.J."/>
            <person name="Singh A."/>
            <person name="Wilkins M.J."/>
            <person name="Williams K.H."/>
            <person name="Banfield J.F."/>
        </authorList>
    </citation>
    <scope>NUCLEOTIDE SEQUENCE [LARGE SCALE GENOMIC DNA]</scope>
</reference>
<sequence length="51" mass="5365">MKKTNLISLANITKDYNLGGLIVNVLKGITLKIENGEFVAISGRSGSGKST</sequence>
<dbReference type="EMBL" id="LCLG01000005">
    <property type="protein sequence ID" value="KKU12169.1"/>
    <property type="molecule type" value="Genomic_DNA"/>
</dbReference>
<dbReference type="InterPro" id="IPR003439">
    <property type="entry name" value="ABC_transporter-like_ATP-bd"/>
</dbReference>
<feature type="domain" description="ABC transporter" evidence="2">
    <location>
        <begin position="26"/>
        <end position="51"/>
    </location>
</feature>